<dbReference type="GeneID" id="94368646"/>
<dbReference type="HAMAP" id="MF_02071">
    <property type="entry name" value="RlpA"/>
    <property type="match status" value="1"/>
</dbReference>
<evidence type="ECO:0000313" key="9">
    <source>
        <dbReference type="Proteomes" id="UP000615593"/>
    </source>
</evidence>
<proteinExistence type="inferred from homology"/>
<dbReference type="Gene3D" id="2.40.40.10">
    <property type="entry name" value="RlpA-like domain"/>
    <property type="match status" value="1"/>
</dbReference>
<dbReference type="PANTHER" id="PTHR34183">
    <property type="entry name" value="ENDOLYTIC PEPTIDOGLYCAN TRANSGLYCOSYLASE RLPA"/>
    <property type="match status" value="1"/>
</dbReference>
<dbReference type="InterPro" id="IPR009009">
    <property type="entry name" value="RlpA-like_DPBB"/>
</dbReference>
<dbReference type="Proteomes" id="UP000615593">
    <property type="component" value="Unassembled WGS sequence"/>
</dbReference>
<keyword evidence="1 4" id="KW-0732">Signal</keyword>
<dbReference type="InterPro" id="IPR034718">
    <property type="entry name" value="RlpA"/>
</dbReference>
<dbReference type="InterPro" id="IPR036908">
    <property type="entry name" value="RlpA-like_sf"/>
</dbReference>
<protein>
    <recommendedName>
        <fullName evidence="4">Probable endolytic peptidoglycan transglycosylase RlpA</fullName>
        <ecNumber evidence="4">4.2.2.-</ecNumber>
    </recommendedName>
</protein>
<evidence type="ECO:0000256" key="6">
    <source>
        <dbReference type="SAM" id="MobiDB-lite"/>
    </source>
</evidence>
<evidence type="ECO:0000256" key="2">
    <source>
        <dbReference type="ARBA" id="ARBA00023239"/>
    </source>
</evidence>
<name>A0ABQ3BNV7_9FLAO</name>
<feature type="chain" id="PRO_5044932051" description="Probable endolytic peptidoglycan transglycosylase RlpA" evidence="4">
    <location>
        <begin position="20"/>
        <end position="256"/>
    </location>
</feature>
<dbReference type="SUPFAM" id="SSF50685">
    <property type="entry name" value="Barwin-like endoglucanases"/>
    <property type="match status" value="1"/>
</dbReference>
<comment type="caution">
    <text evidence="8">The sequence shown here is derived from an EMBL/GenBank/DDBJ whole genome shotgun (WGS) entry which is preliminary data.</text>
</comment>
<dbReference type="InterPro" id="IPR007730">
    <property type="entry name" value="SPOR-like_dom"/>
</dbReference>
<keyword evidence="3 4" id="KW-0961">Cell wall biogenesis/degradation</keyword>
<evidence type="ECO:0000259" key="7">
    <source>
        <dbReference type="PROSITE" id="PS51724"/>
    </source>
</evidence>
<dbReference type="SUPFAM" id="SSF110997">
    <property type="entry name" value="Sporulation related repeat"/>
    <property type="match status" value="1"/>
</dbReference>
<feature type="compositionally biased region" description="Low complexity" evidence="6">
    <location>
        <begin position="133"/>
        <end position="155"/>
    </location>
</feature>
<keyword evidence="2 4" id="KW-0456">Lyase</keyword>
<dbReference type="EMBL" id="BMWY01000002">
    <property type="protein sequence ID" value="GGZ50285.1"/>
    <property type="molecule type" value="Genomic_DNA"/>
</dbReference>
<reference evidence="9" key="1">
    <citation type="journal article" date="2019" name="Int. J. Syst. Evol. Microbiol.">
        <title>The Global Catalogue of Microorganisms (GCM) 10K type strain sequencing project: providing services to taxonomists for standard genome sequencing and annotation.</title>
        <authorList>
            <consortium name="The Broad Institute Genomics Platform"/>
            <consortium name="The Broad Institute Genome Sequencing Center for Infectious Disease"/>
            <person name="Wu L."/>
            <person name="Ma J."/>
        </authorList>
    </citation>
    <scope>NUCLEOTIDE SEQUENCE [LARGE SCALE GENOMIC DNA]</scope>
    <source>
        <strain evidence="9">KCTC 12708</strain>
    </source>
</reference>
<feature type="domain" description="SPOR" evidence="7">
    <location>
        <begin position="172"/>
        <end position="252"/>
    </location>
</feature>
<dbReference type="Pfam" id="PF03330">
    <property type="entry name" value="DPBB_1"/>
    <property type="match status" value="1"/>
</dbReference>
<comment type="function">
    <text evidence="4">Lytic transglycosylase with a strong preference for naked glycan strands that lack stem peptides.</text>
</comment>
<accession>A0ABQ3BNV7</accession>
<evidence type="ECO:0000313" key="8">
    <source>
        <dbReference type="EMBL" id="GGZ50285.1"/>
    </source>
</evidence>
<evidence type="ECO:0000256" key="4">
    <source>
        <dbReference type="HAMAP-Rule" id="MF_02071"/>
    </source>
</evidence>
<dbReference type="EC" id="4.2.2.-" evidence="4"/>
<dbReference type="InterPro" id="IPR012997">
    <property type="entry name" value="RplA"/>
</dbReference>
<dbReference type="Pfam" id="PF05036">
    <property type="entry name" value="SPOR"/>
    <property type="match status" value="1"/>
</dbReference>
<evidence type="ECO:0000256" key="5">
    <source>
        <dbReference type="RuleBase" id="RU003495"/>
    </source>
</evidence>
<dbReference type="PROSITE" id="PS51724">
    <property type="entry name" value="SPOR"/>
    <property type="match status" value="1"/>
</dbReference>
<gene>
    <name evidence="4" type="primary">rlpA</name>
    <name evidence="8" type="ORF">GCM10008088_09810</name>
</gene>
<dbReference type="InterPro" id="IPR036680">
    <property type="entry name" value="SPOR-like_sf"/>
</dbReference>
<feature type="region of interest" description="Disordered" evidence="6">
    <location>
        <begin position="131"/>
        <end position="155"/>
    </location>
</feature>
<evidence type="ECO:0000256" key="1">
    <source>
        <dbReference type="ARBA" id="ARBA00022729"/>
    </source>
</evidence>
<sequence precursor="true">MKKFLITLCFIFVSLISFAQVQTGKASFYADKFEGRRTASGVKYYHNKATAAHRHLPFGTKVRVTNLANNKTVIVEINDRGPFVSGRIIDLSKSAAQKLGYVPIGVTDVVIEVVGNANDTIDDLGIPEETVATGNEGATNNQETTTTTPTSTNTSAVSNVEPNEFYELNIERIEPDWFGVQIGSFQEVANLIRLADNLKISYQKDVTVQVKTVQSIKVYSLILGKFNNRDQAERFRDKVSKKYPGSFIIDFKALQE</sequence>
<feature type="signal peptide" evidence="4">
    <location>
        <begin position="1"/>
        <end position="19"/>
    </location>
</feature>
<dbReference type="RefSeq" id="WP_027883841.1">
    <property type="nucleotide sequence ID" value="NZ_BMWY01000002.1"/>
</dbReference>
<evidence type="ECO:0000256" key="3">
    <source>
        <dbReference type="ARBA" id="ARBA00023316"/>
    </source>
</evidence>
<keyword evidence="9" id="KW-1185">Reference proteome</keyword>
<comment type="similarity">
    <text evidence="4 5">Belongs to the RlpA family.</text>
</comment>
<dbReference type="Gene3D" id="3.30.70.1070">
    <property type="entry name" value="Sporulation related repeat"/>
    <property type="match status" value="1"/>
</dbReference>
<dbReference type="NCBIfam" id="TIGR00413">
    <property type="entry name" value="rlpA"/>
    <property type="match status" value="1"/>
</dbReference>
<organism evidence="8 9">
    <name type="scientific">Mesonia mobilis</name>
    <dbReference type="NCBI Taxonomy" id="369791"/>
    <lineage>
        <taxon>Bacteria</taxon>
        <taxon>Pseudomonadati</taxon>
        <taxon>Bacteroidota</taxon>
        <taxon>Flavobacteriia</taxon>
        <taxon>Flavobacteriales</taxon>
        <taxon>Flavobacteriaceae</taxon>
        <taxon>Mesonia</taxon>
    </lineage>
</organism>
<dbReference type="PANTHER" id="PTHR34183:SF8">
    <property type="entry name" value="ENDOLYTIC PEPTIDOGLYCAN TRANSGLYCOSYLASE RLPA-RELATED"/>
    <property type="match status" value="1"/>
</dbReference>
<dbReference type="CDD" id="cd22268">
    <property type="entry name" value="DPBB_RlpA-like"/>
    <property type="match status" value="1"/>
</dbReference>